<name>A0A1J4RZ18_9BACT</name>
<sequence>MRPKKTLSIYVLLVGVMGLSIVGGILAFQIFSASTKTQLTQEQIEIIKPIDGTIDETVIKNLDQRTLVTEADIDGLVIIPSVTPSPTTPPLATESSPINTPL</sequence>
<accession>A0A1J4RZ18</accession>
<evidence type="ECO:0000313" key="3">
    <source>
        <dbReference type="EMBL" id="OIN91690.1"/>
    </source>
</evidence>
<evidence type="ECO:0000256" key="2">
    <source>
        <dbReference type="SAM" id="Phobius"/>
    </source>
</evidence>
<evidence type="ECO:0000313" key="4">
    <source>
        <dbReference type="Proteomes" id="UP000182345"/>
    </source>
</evidence>
<comment type="caution">
    <text evidence="3">The sequence shown here is derived from an EMBL/GenBank/DDBJ whole genome shotgun (WGS) entry which is preliminary data.</text>
</comment>
<dbReference type="AlphaFoldDB" id="A0A1J4RZ18"/>
<organism evidence="3 4">
    <name type="scientific">Candidatus Collierbacteria bacterium CG1_02_44_10</name>
    <dbReference type="NCBI Taxonomy" id="1805087"/>
    <lineage>
        <taxon>Bacteria</taxon>
        <taxon>Candidatus Collieribacteriota</taxon>
    </lineage>
</organism>
<reference evidence="3 4" key="1">
    <citation type="journal article" date="2016" name="Environ. Microbiol.">
        <title>Genomic resolution of a cold subsurface aquifer community provides metabolic insights for novel microbes adapted to high CO concentrations.</title>
        <authorList>
            <person name="Probst A.J."/>
            <person name="Castelle C.J."/>
            <person name="Singh A."/>
            <person name="Brown C.T."/>
            <person name="Anantharaman K."/>
            <person name="Sharon I."/>
            <person name="Hug L.A."/>
            <person name="Burstein D."/>
            <person name="Emerson J.B."/>
            <person name="Thomas B.C."/>
            <person name="Banfield J.F."/>
        </authorList>
    </citation>
    <scope>NUCLEOTIDE SEQUENCE [LARGE SCALE GENOMIC DNA]</scope>
    <source>
        <strain evidence="3">CG1_02_44_10</strain>
    </source>
</reference>
<keyword evidence="2" id="KW-0812">Transmembrane</keyword>
<protein>
    <submittedName>
        <fullName evidence="3">Uncharacterized protein</fullName>
    </submittedName>
</protein>
<keyword evidence="2" id="KW-1133">Transmembrane helix</keyword>
<keyword evidence="2" id="KW-0472">Membrane</keyword>
<feature type="transmembrane region" description="Helical" evidence="2">
    <location>
        <begin position="7"/>
        <end position="31"/>
    </location>
</feature>
<gene>
    <name evidence="3" type="ORF">AUJ42_01405</name>
</gene>
<dbReference type="Proteomes" id="UP000182345">
    <property type="component" value="Unassembled WGS sequence"/>
</dbReference>
<proteinExistence type="predicted"/>
<dbReference type="EMBL" id="MNUK01000037">
    <property type="protein sequence ID" value="OIN91690.1"/>
    <property type="molecule type" value="Genomic_DNA"/>
</dbReference>
<evidence type="ECO:0000256" key="1">
    <source>
        <dbReference type="SAM" id="MobiDB-lite"/>
    </source>
</evidence>
<feature type="region of interest" description="Disordered" evidence="1">
    <location>
        <begin position="83"/>
        <end position="102"/>
    </location>
</feature>